<protein>
    <submittedName>
        <fullName evidence="1">Uncharacterized protein</fullName>
    </submittedName>
</protein>
<evidence type="ECO:0000313" key="2">
    <source>
        <dbReference type="Proteomes" id="UP000237105"/>
    </source>
</evidence>
<dbReference type="EMBL" id="JXTB01000413">
    <property type="protein sequence ID" value="PON41527.1"/>
    <property type="molecule type" value="Genomic_DNA"/>
</dbReference>
<dbReference type="Proteomes" id="UP000237105">
    <property type="component" value="Unassembled WGS sequence"/>
</dbReference>
<accession>A0A2P5AYD8</accession>
<name>A0A2P5AYD8_PARAD</name>
<keyword evidence="2" id="KW-1185">Reference proteome</keyword>
<feature type="non-terminal residue" evidence="1">
    <location>
        <position position="1"/>
    </location>
</feature>
<dbReference type="AlphaFoldDB" id="A0A2P5AYD8"/>
<gene>
    <name evidence="1" type="ORF">PanWU01x14_288810</name>
</gene>
<sequence>DLSKARVLQFRNLGHESNDIGAERKCGAGKTIVQQRCHGCLGEGAVPDKLSRERVPG</sequence>
<reference evidence="2" key="1">
    <citation type="submission" date="2016-06" db="EMBL/GenBank/DDBJ databases">
        <title>Parallel loss of symbiosis genes in relatives of nitrogen-fixing non-legume Parasponia.</title>
        <authorList>
            <person name="Van Velzen R."/>
            <person name="Holmer R."/>
            <person name="Bu F."/>
            <person name="Rutten L."/>
            <person name="Van Zeijl A."/>
            <person name="Liu W."/>
            <person name="Santuari L."/>
            <person name="Cao Q."/>
            <person name="Sharma T."/>
            <person name="Shen D."/>
            <person name="Roswanjaya Y."/>
            <person name="Wardhani T."/>
            <person name="Kalhor M.S."/>
            <person name="Jansen J."/>
            <person name="Van den Hoogen J."/>
            <person name="Gungor B."/>
            <person name="Hartog M."/>
            <person name="Hontelez J."/>
            <person name="Verver J."/>
            <person name="Yang W.-C."/>
            <person name="Schijlen E."/>
            <person name="Repin R."/>
            <person name="Schilthuizen M."/>
            <person name="Schranz E."/>
            <person name="Heidstra R."/>
            <person name="Miyata K."/>
            <person name="Fedorova E."/>
            <person name="Kohlen W."/>
            <person name="Bisseling T."/>
            <person name="Smit S."/>
            <person name="Geurts R."/>
        </authorList>
    </citation>
    <scope>NUCLEOTIDE SEQUENCE [LARGE SCALE GENOMIC DNA]</scope>
    <source>
        <strain evidence="2">cv. WU1-14</strain>
    </source>
</reference>
<proteinExistence type="predicted"/>
<organism evidence="1 2">
    <name type="scientific">Parasponia andersonii</name>
    <name type="common">Sponia andersonii</name>
    <dbReference type="NCBI Taxonomy" id="3476"/>
    <lineage>
        <taxon>Eukaryota</taxon>
        <taxon>Viridiplantae</taxon>
        <taxon>Streptophyta</taxon>
        <taxon>Embryophyta</taxon>
        <taxon>Tracheophyta</taxon>
        <taxon>Spermatophyta</taxon>
        <taxon>Magnoliopsida</taxon>
        <taxon>eudicotyledons</taxon>
        <taxon>Gunneridae</taxon>
        <taxon>Pentapetalae</taxon>
        <taxon>rosids</taxon>
        <taxon>fabids</taxon>
        <taxon>Rosales</taxon>
        <taxon>Cannabaceae</taxon>
        <taxon>Parasponia</taxon>
    </lineage>
</organism>
<comment type="caution">
    <text evidence="1">The sequence shown here is derived from an EMBL/GenBank/DDBJ whole genome shotgun (WGS) entry which is preliminary data.</text>
</comment>
<evidence type="ECO:0000313" key="1">
    <source>
        <dbReference type="EMBL" id="PON41527.1"/>
    </source>
</evidence>